<accession>A0A8C2QUX3</accession>
<feature type="compositionally biased region" description="Polar residues" evidence="1">
    <location>
        <begin position="35"/>
        <end position="44"/>
    </location>
</feature>
<proteinExistence type="predicted"/>
<name>A0A8C2QUX3_CAPHI</name>
<feature type="region of interest" description="Disordered" evidence="1">
    <location>
        <begin position="1"/>
        <end position="53"/>
    </location>
</feature>
<evidence type="ECO:0000256" key="1">
    <source>
        <dbReference type="SAM" id="MobiDB-lite"/>
    </source>
</evidence>
<dbReference type="AlphaFoldDB" id="A0A8C2QUX3"/>
<evidence type="ECO:0000313" key="2">
    <source>
        <dbReference type="Ensembl" id="ENSCHIP00010010599.1"/>
    </source>
</evidence>
<protein>
    <submittedName>
        <fullName evidence="2">Uncharacterized protein</fullName>
    </submittedName>
</protein>
<organism evidence="2">
    <name type="scientific">Capra hircus</name>
    <name type="common">Goat</name>
    <dbReference type="NCBI Taxonomy" id="9925"/>
    <lineage>
        <taxon>Eukaryota</taxon>
        <taxon>Metazoa</taxon>
        <taxon>Chordata</taxon>
        <taxon>Craniata</taxon>
        <taxon>Vertebrata</taxon>
        <taxon>Euteleostomi</taxon>
        <taxon>Mammalia</taxon>
        <taxon>Eutheria</taxon>
        <taxon>Laurasiatheria</taxon>
        <taxon>Artiodactyla</taxon>
        <taxon>Ruminantia</taxon>
        <taxon>Pecora</taxon>
        <taxon>Bovidae</taxon>
        <taxon>Caprinae</taxon>
        <taxon>Capra</taxon>
    </lineage>
</organism>
<reference evidence="2" key="1">
    <citation type="submission" date="2019-03" db="EMBL/GenBank/DDBJ databases">
        <title>Genome sequencing and reference-guided assembly of Black Bengal Goat (Capra hircus).</title>
        <authorList>
            <person name="Siddiki A.Z."/>
            <person name="Baten A."/>
            <person name="Billah M."/>
            <person name="Alam M.A.U."/>
            <person name="Shawrob K.S.M."/>
            <person name="Saha S."/>
            <person name="Chowdhury M."/>
            <person name="Rahman A.H."/>
            <person name="Stear M."/>
            <person name="Miah G."/>
            <person name="Das G.B."/>
            <person name="Hossain M.M."/>
            <person name="Kumkum M."/>
            <person name="Islam M.S."/>
            <person name="Mollah A.M."/>
            <person name="Ahsan A."/>
            <person name="Tusar F."/>
            <person name="Khan M.K.I."/>
        </authorList>
    </citation>
    <scope>NUCLEOTIDE SEQUENCE [LARGE SCALE GENOMIC DNA]</scope>
</reference>
<dbReference type="Ensembl" id="ENSCHIT00010015041.1">
    <property type="protein sequence ID" value="ENSCHIP00010010599.1"/>
    <property type="gene ID" value="ENSCHIG00010007912.1"/>
</dbReference>
<sequence>MDAVRNPMLQMTPRSPIKPKSFSCQSMVCRRMSSTDKASSTVTQHPAVWGKPR</sequence>
<reference evidence="2" key="2">
    <citation type="submission" date="2025-08" db="UniProtKB">
        <authorList>
            <consortium name="Ensembl"/>
        </authorList>
    </citation>
    <scope>IDENTIFICATION</scope>
</reference>